<gene>
    <name evidence="1" type="ORF">SFRICE_019778</name>
</gene>
<evidence type="ECO:0000313" key="1">
    <source>
        <dbReference type="EMBL" id="SOQ52363.1"/>
    </source>
</evidence>
<organism evidence="1">
    <name type="scientific">Spodoptera frugiperda</name>
    <name type="common">Fall armyworm</name>
    <dbReference type="NCBI Taxonomy" id="7108"/>
    <lineage>
        <taxon>Eukaryota</taxon>
        <taxon>Metazoa</taxon>
        <taxon>Ecdysozoa</taxon>
        <taxon>Arthropoda</taxon>
        <taxon>Hexapoda</taxon>
        <taxon>Insecta</taxon>
        <taxon>Pterygota</taxon>
        <taxon>Neoptera</taxon>
        <taxon>Endopterygota</taxon>
        <taxon>Lepidoptera</taxon>
        <taxon>Glossata</taxon>
        <taxon>Ditrysia</taxon>
        <taxon>Noctuoidea</taxon>
        <taxon>Noctuidae</taxon>
        <taxon>Amphipyrinae</taxon>
        <taxon>Spodoptera</taxon>
    </lineage>
</organism>
<reference evidence="1" key="1">
    <citation type="submission" date="2016-07" db="EMBL/GenBank/DDBJ databases">
        <authorList>
            <person name="Bretaudeau A."/>
        </authorList>
    </citation>
    <scope>NUCLEOTIDE SEQUENCE</scope>
    <source>
        <strain evidence="1">Rice</strain>
        <tissue evidence="1">Whole body</tissue>
    </source>
</reference>
<proteinExistence type="predicted"/>
<sequence>MVSDDAAYNGDTYGYLILTFKTRVNRLYPSGNTDSSKEFHSLAVHTRKLEAKHFVRLSSAVRRDASRHSGRPALGTPGCYALDDNDSSCPINLALNESLDAAAIAVPTRLFCSLRTEWGRKIKKK</sequence>
<dbReference type="AlphaFoldDB" id="A0A2H1WH19"/>
<name>A0A2H1WH19_SPOFR</name>
<protein>
    <submittedName>
        <fullName evidence="1">SFRICE_019778</fullName>
    </submittedName>
</protein>
<dbReference type="EMBL" id="ODYU01008623">
    <property type="protein sequence ID" value="SOQ52363.1"/>
    <property type="molecule type" value="Genomic_DNA"/>
</dbReference>
<accession>A0A2H1WH19</accession>